<dbReference type="OrthoDB" id="5150726at2759"/>
<sequence>MWLLIWKLNLGFIGAPISVVITRTLLPLFLILYVRVVDGSQCWDGLSWRAFANMGVVFRLAIPGMIMVEAEWLAFEIMTIISARFGTEYLAAQSILITLTTLAYQIPFPLSIAASTRVAGLIGAGQVDNAKVAARVAVVASLLCTLVNCVVYITFRAQLPRIFTNDEEVGAIVASTMLLAGASTFFDGLGVAAHGLLRGIGKQSIGGVANLIAYYVVSLPLSLWFSIGLHGKIDGLWAGSTIGLVVVSMIEYTYLLTTNWHRAVEEAIARRAIG</sequence>
<feature type="transmembrane region" description="Helical" evidence="2">
    <location>
        <begin position="236"/>
        <end position="255"/>
    </location>
</feature>
<dbReference type="RefSeq" id="XP_047842503.1">
    <property type="nucleotide sequence ID" value="XM_047986521.1"/>
</dbReference>
<dbReference type="InterPro" id="IPR002528">
    <property type="entry name" value="MATE_fam"/>
</dbReference>
<organism evidence="3 4">
    <name type="scientific">Purpureocillium takamizusanense</name>
    <dbReference type="NCBI Taxonomy" id="2060973"/>
    <lineage>
        <taxon>Eukaryota</taxon>
        <taxon>Fungi</taxon>
        <taxon>Dikarya</taxon>
        <taxon>Ascomycota</taxon>
        <taxon>Pezizomycotina</taxon>
        <taxon>Sordariomycetes</taxon>
        <taxon>Hypocreomycetidae</taxon>
        <taxon>Hypocreales</taxon>
        <taxon>Ophiocordycipitaceae</taxon>
        <taxon>Purpureocillium</taxon>
    </lineage>
</organism>
<feature type="transmembrane region" description="Helical" evidence="2">
    <location>
        <begin position="89"/>
        <end position="112"/>
    </location>
</feature>
<dbReference type="Pfam" id="PF01554">
    <property type="entry name" value="MatE"/>
    <property type="match status" value="1"/>
</dbReference>
<keyword evidence="2" id="KW-0472">Membrane</keyword>
<feature type="transmembrane region" description="Helical" evidence="2">
    <location>
        <begin position="12"/>
        <end position="34"/>
    </location>
</feature>
<evidence type="ECO:0000313" key="3">
    <source>
        <dbReference type="EMBL" id="UNI19022.1"/>
    </source>
</evidence>
<keyword evidence="2" id="KW-0812">Transmembrane</keyword>
<comment type="similarity">
    <text evidence="1">Belongs to the multi antimicrobial extrusion (MATE) (TC 2.A.66.1) family.</text>
</comment>
<dbReference type="Proteomes" id="UP000829364">
    <property type="component" value="Chromosome 4"/>
</dbReference>
<feature type="transmembrane region" description="Helical" evidence="2">
    <location>
        <begin position="46"/>
        <end position="68"/>
    </location>
</feature>
<dbReference type="GeneID" id="72067190"/>
<evidence type="ECO:0000313" key="4">
    <source>
        <dbReference type="Proteomes" id="UP000829364"/>
    </source>
</evidence>
<proteinExistence type="inferred from homology"/>
<dbReference type="GO" id="GO:0016020">
    <property type="term" value="C:membrane"/>
    <property type="evidence" value="ECO:0007669"/>
    <property type="project" value="InterPro"/>
</dbReference>
<feature type="transmembrane region" description="Helical" evidence="2">
    <location>
        <begin position="132"/>
        <end position="157"/>
    </location>
</feature>
<accession>A0A9Q8VBP7</accession>
<dbReference type="AlphaFoldDB" id="A0A9Q8VBP7"/>
<dbReference type="GO" id="GO:0015297">
    <property type="term" value="F:antiporter activity"/>
    <property type="evidence" value="ECO:0007669"/>
    <property type="project" value="InterPro"/>
</dbReference>
<keyword evidence="4" id="KW-1185">Reference proteome</keyword>
<dbReference type="PANTHER" id="PTHR11206">
    <property type="entry name" value="MULTIDRUG RESISTANCE PROTEIN"/>
    <property type="match status" value="1"/>
</dbReference>
<feature type="transmembrane region" description="Helical" evidence="2">
    <location>
        <begin position="212"/>
        <end position="229"/>
    </location>
</feature>
<evidence type="ECO:0000256" key="2">
    <source>
        <dbReference type="SAM" id="Phobius"/>
    </source>
</evidence>
<dbReference type="GO" id="GO:0042910">
    <property type="term" value="F:xenobiotic transmembrane transporter activity"/>
    <property type="evidence" value="ECO:0007669"/>
    <property type="project" value="InterPro"/>
</dbReference>
<keyword evidence="2" id="KW-1133">Transmembrane helix</keyword>
<feature type="transmembrane region" description="Helical" evidence="2">
    <location>
        <begin position="169"/>
        <end position="192"/>
    </location>
</feature>
<gene>
    <name evidence="3" type="ORF">JDV02_005241</name>
</gene>
<name>A0A9Q8VBP7_9HYPO</name>
<dbReference type="KEGG" id="ptkz:JDV02_005241"/>
<evidence type="ECO:0000256" key="1">
    <source>
        <dbReference type="ARBA" id="ARBA00010199"/>
    </source>
</evidence>
<dbReference type="EMBL" id="CP086357">
    <property type="protein sequence ID" value="UNI19022.1"/>
    <property type="molecule type" value="Genomic_DNA"/>
</dbReference>
<reference evidence="3" key="1">
    <citation type="submission" date="2021-11" db="EMBL/GenBank/DDBJ databases">
        <title>Purpureocillium_takamizusanense_genome.</title>
        <authorList>
            <person name="Nguyen N.-H."/>
        </authorList>
    </citation>
    <scope>NUCLEOTIDE SEQUENCE</scope>
    <source>
        <strain evidence="3">PT3</strain>
    </source>
</reference>
<protein>
    <submittedName>
        <fullName evidence="3">Uncharacterized protein</fullName>
    </submittedName>
</protein>